<proteinExistence type="predicted"/>
<accession>E4X1W9</accession>
<feature type="compositionally biased region" description="Low complexity" evidence="2">
    <location>
        <begin position="102"/>
        <end position="120"/>
    </location>
</feature>
<evidence type="ECO:0000256" key="2">
    <source>
        <dbReference type="SAM" id="MobiDB-lite"/>
    </source>
</evidence>
<name>E4X1W9_OIKDI</name>
<feature type="region of interest" description="Disordered" evidence="2">
    <location>
        <begin position="698"/>
        <end position="762"/>
    </location>
</feature>
<keyword evidence="1" id="KW-0175">Coiled coil</keyword>
<feature type="region of interest" description="Disordered" evidence="2">
    <location>
        <begin position="1"/>
        <end position="49"/>
    </location>
</feature>
<feature type="compositionally biased region" description="Polar residues" evidence="2">
    <location>
        <begin position="36"/>
        <end position="46"/>
    </location>
</feature>
<feature type="region of interest" description="Disordered" evidence="2">
    <location>
        <begin position="87"/>
        <end position="132"/>
    </location>
</feature>
<dbReference type="EMBL" id="FN653021">
    <property type="protein sequence ID" value="CBY23436.1"/>
    <property type="molecule type" value="Genomic_DNA"/>
</dbReference>
<dbReference type="InParanoid" id="E4X1W9"/>
<gene>
    <name evidence="3" type="ORF">GSOID_T00015874001</name>
</gene>
<feature type="compositionally biased region" description="Polar residues" evidence="2">
    <location>
        <begin position="740"/>
        <end position="752"/>
    </location>
</feature>
<evidence type="ECO:0000313" key="4">
    <source>
        <dbReference type="Proteomes" id="UP000001307"/>
    </source>
</evidence>
<organism evidence="3">
    <name type="scientific">Oikopleura dioica</name>
    <name type="common">Tunicate</name>
    <dbReference type="NCBI Taxonomy" id="34765"/>
    <lineage>
        <taxon>Eukaryota</taxon>
        <taxon>Metazoa</taxon>
        <taxon>Chordata</taxon>
        <taxon>Tunicata</taxon>
        <taxon>Appendicularia</taxon>
        <taxon>Copelata</taxon>
        <taxon>Oikopleuridae</taxon>
        <taxon>Oikopleura</taxon>
    </lineage>
</organism>
<feature type="coiled-coil region" evidence="1">
    <location>
        <begin position="627"/>
        <end position="678"/>
    </location>
</feature>
<dbReference type="AlphaFoldDB" id="E4X1W9"/>
<reference evidence="3" key="1">
    <citation type="journal article" date="2010" name="Science">
        <title>Plasticity of animal genome architecture unmasked by rapid evolution of a pelagic tunicate.</title>
        <authorList>
            <person name="Denoeud F."/>
            <person name="Henriet S."/>
            <person name="Mungpakdee S."/>
            <person name="Aury J.M."/>
            <person name="Da Silva C."/>
            <person name="Brinkmann H."/>
            <person name="Mikhaleva J."/>
            <person name="Olsen L.C."/>
            <person name="Jubin C."/>
            <person name="Canestro C."/>
            <person name="Bouquet J.M."/>
            <person name="Danks G."/>
            <person name="Poulain J."/>
            <person name="Campsteijn C."/>
            <person name="Adamski M."/>
            <person name="Cross I."/>
            <person name="Yadetie F."/>
            <person name="Muffato M."/>
            <person name="Louis A."/>
            <person name="Butcher S."/>
            <person name="Tsagkogeorga G."/>
            <person name="Konrad A."/>
            <person name="Singh S."/>
            <person name="Jensen M.F."/>
            <person name="Cong E.H."/>
            <person name="Eikeseth-Otteraa H."/>
            <person name="Noel B."/>
            <person name="Anthouard V."/>
            <person name="Porcel B.M."/>
            <person name="Kachouri-Lafond R."/>
            <person name="Nishino A."/>
            <person name="Ugolini M."/>
            <person name="Chourrout P."/>
            <person name="Nishida H."/>
            <person name="Aasland R."/>
            <person name="Huzurbazar S."/>
            <person name="Westhof E."/>
            <person name="Delsuc F."/>
            <person name="Lehrach H."/>
            <person name="Reinhardt R."/>
            <person name="Weissenbach J."/>
            <person name="Roy S.W."/>
            <person name="Artiguenave F."/>
            <person name="Postlethwait J.H."/>
            <person name="Manak J.R."/>
            <person name="Thompson E.M."/>
            <person name="Jaillon O."/>
            <person name="Du Pasquier L."/>
            <person name="Boudinot P."/>
            <person name="Liberles D.A."/>
            <person name="Volff J.N."/>
            <person name="Philippe H."/>
            <person name="Lenhard B."/>
            <person name="Roest Crollius H."/>
            <person name="Wincker P."/>
            <person name="Chourrout D."/>
        </authorList>
    </citation>
    <scope>NUCLEOTIDE SEQUENCE [LARGE SCALE GENOMIC DNA]</scope>
</reference>
<protein>
    <submittedName>
        <fullName evidence="3">Uncharacterized protein</fullName>
    </submittedName>
</protein>
<evidence type="ECO:0000313" key="3">
    <source>
        <dbReference type="EMBL" id="CBY23436.1"/>
    </source>
</evidence>
<keyword evidence="4" id="KW-1185">Reference proteome</keyword>
<feature type="compositionally biased region" description="Polar residues" evidence="2">
    <location>
        <begin position="705"/>
        <end position="727"/>
    </location>
</feature>
<sequence length="762" mass="87742">MSNGQSKAERLAAAFSRRRSIEPVSNPPDVPGQVHPLSQNANNNTKQYEEPNSIRSITLHQGMEPAVIPARVSARTRTNMIADARRMNNQRQQQQRRSHPAQQNRPPRNTNYRNNNQNRPAGGERRISNGRAWMPFVKDDGYDEETEEQAPIVRIPYEMTNPTGSLTREGTIYVETAPSTTRNDYNLIYRYVKPDLTVGEGMFTMNLKGHLPPGLRMRIHIEGQSMLAESVTHNSPDYRYKDIFVSKIATPSNPGQINGWSGWWTSSQFFEDLYATDPQKFPKLYIPDSTIYPREIRGDLWQNTILLNCNISCLDHVFEMLELVVNQNLFIRIWYYRSTEETKRLQTWSNMGDIEAPAFPCDNDVVIHCLQCENNYVLMLIWWFASPIMAKSEPARHFPKNREFGSLMIHCRVNEHNETEWMPFAGSKTIAEVCYHMLAFAFKMYEEIPEMISIQEQPKIRIIGILSLSQLMGEHSAVMNRKVIDPELDENYESYYENYNAHSIAFDAHFQPVKRASGKHCRTWELVTNPREQCEKPETMLMTILRVYNEARITWHQGGLGYEHASTREVLAHKNRLFEKEVKKHVEIHSSPEYQEQVEMNANLAKANRLSQMKILESEDAQKALKLTELSATVATIKNERNKLAEKVTVLEKAAIREKELIEEMRKNDAEERRLEREAFAEQINSLRAIVEAHAKMETDELETSESQTTPTLVTRQNARASTTKNTSNKRGRNKDGATGASSLFTTSQPNKQPCIKSDPKE</sequence>
<evidence type="ECO:0000256" key="1">
    <source>
        <dbReference type="SAM" id="Coils"/>
    </source>
</evidence>
<dbReference type="Proteomes" id="UP000001307">
    <property type="component" value="Unassembled WGS sequence"/>
</dbReference>